<name>A0A382DU76_9ZZZZ</name>
<dbReference type="GO" id="GO:0005886">
    <property type="term" value="C:plasma membrane"/>
    <property type="evidence" value="ECO:0007669"/>
    <property type="project" value="TreeGrafter"/>
</dbReference>
<dbReference type="AlphaFoldDB" id="A0A382DU76"/>
<accession>A0A382DU76</accession>
<dbReference type="PANTHER" id="PTHR39966:SF3">
    <property type="entry name" value="DUF438 DOMAIN-CONTAINING PROTEIN"/>
    <property type="match status" value="1"/>
</dbReference>
<dbReference type="Gene3D" id="1.20.120.520">
    <property type="entry name" value="nmb1532 protein domain like"/>
    <property type="match status" value="1"/>
</dbReference>
<gene>
    <name evidence="2" type="ORF">METZ01_LOCUS194844</name>
</gene>
<protein>
    <recommendedName>
        <fullName evidence="1">Hemerythrin-like domain-containing protein</fullName>
    </recommendedName>
</protein>
<evidence type="ECO:0000259" key="1">
    <source>
        <dbReference type="Pfam" id="PF01814"/>
    </source>
</evidence>
<organism evidence="2">
    <name type="scientific">marine metagenome</name>
    <dbReference type="NCBI Taxonomy" id="408172"/>
    <lineage>
        <taxon>unclassified sequences</taxon>
        <taxon>metagenomes</taxon>
        <taxon>ecological metagenomes</taxon>
    </lineage>
</organism>
<dbReference type="InterPro" id="IPR012312">
    <property type="entry name" value="Hemerythrin-like"/>
</dbReference>
<dbReference type="PANTHER" id="PTHR39966">
    <property type="entry name" value="BLL2471 PROTEIN-RELATED"/>
    <property type="match status" value="1"/>
</dbReference>
<evidence type="ECO:0000313" key="2">
    <source>
        <dbReference type="EMBL" id="SVB41990.1"/>
    </source>
</evidence>
<dbReference type="EMBL" id="UINC01041138">
    <property type="protein sequence ID" value="SVB41990.1"/>
    <property type="molecule type" value="Genomic_DNA"/>
</dbReference>
<sequence>MDDVTKDQIIITKGISMINQLTDGHVIKTMMKEHEHILKMLDELKQLRILLLDVDENNCSGLIFKINQLTRKIISAEPHHKREEEVLFPILKDKGTVGPTQHMVIEHEMMRVIKHKLKKETKTIDGIGNEKLAKISSLIHELCNILQLHIYKENTVLYPLALNLIRDESIWIKMKNECDKIGYCCFCPDANELDQALVNEK</sequence>
<feature type="domain" description="Hemerythrin-like" evidence="1">
    <location>
        <begin position="25"/>
        <end position="161"/>
    </location>
</feature>
<dbReference type="Pfam" id="PF01814">
    <property type="entry name" value="Hemerythrin"/>
    <property type="match status" value="1"/>
</dbReference>
<proteinExistence type="predicted"/>
<reference evidence="2" key="1">
    <citation type="submission" date="2018-05" db="EMBL/GenBank/DDBJ databases">
        <authorList>
            <person name="Lanie J.A."/>
            <person name="Ng W.-L."/>
            <person name="Kazmierczak K.M."/>
            <person name="Andrzejewski T.M."/>
            <person name="Davidsen T.M."/>
            <person name="Wayne K.J."/>
            <person name="Tettelin H."/>
            <person name="Glass J.I."/>
            <person name="Rusch D."/>
            <person name="Podicherti R."/>
            <person name="Tsui H.-C.T."/>
            <person name="Winkler M.E."/>
        </authorList>
    </citation>
    <scope>NUCLEOTIDE SEQUENCE</scope>
</reference>